<evidence type="ECO:0000256" key="2">
    <source>
        <dbReference type="ARBA" id="ARBA00023235"/>
    </source>
</evidence>
<sequence length="294" mass="33988">MQRFGTYEIPSHVFGWYMIRRDFKNLVQSILYNVSYRDDTLHCLQSGDAITMWKRLPDTSERMVCCIYLLPWSVGYVHMYKKKNCKNIHTQILKHLIEQNARDFESAFRRMPRLLRMLYLHAYQSYIFNTAASLRFDVAFVQSRRPELTANDIWKALEGDLVMVDSNIHVVSREDEANEVYKVTQVVLPLVGSVESLPKTNLVCEPVDELLLSQGVDLHALRRAFEVEHLVQPNQRWEPQYRYLCVQSDLQVTLDDDASTTESTVPGLHTLHLSFSLPPSAYATVALAPLIGFC</sequence>
<dbReference type="GO" id="GO:0009982">
    <property type="term" value="F:pseudouridine synthase activity"/>
    <property type="evidence" value="ECO:0007669"/>
    <property type="project" value="InterPro"/>
</dbReference>
<dbReference type="InterPro" id="IPR011760">
    <property type="entry name" value="PsdUridine_synth_TruD_insert"/>
</dbReference>
<dbReference type="PANTHER" id="PTHR13326:SF21">
    <property type="entry name" value="PSEUDOURIDYLATE SYNTHASE PUS7L"/>
    <property type="match status" value="1"/>
</dbReference>
<dbReference type="SUPFAM" id="SSF55120">
    <property type="entry name" value="Pseudouridine synthase"/>
    <property type="match status" value="1"/>
</dbReference>
<dbReference type="InterPro" id="IPR020103">
    <property type="entry name" value="PsdUridine_synth_cat_dom_sf"/>
</dbReference>
<dbReference type="PANTHER" id="PTHR13326">
    <property type="entry name" value="TRNA PSEUDOURIDINE SYNTHASE D"/>
    <property type="match status" value="1"/>
</dbReference>
<reference evidence="4" key="1">
    <citation type="journal article" date="2014" name="PLoS ONE">
        <title>Transcriptome-Based Identification of ABC Transporters in the Western Tarnished Plant Bug Lygus hesperus.</title>
        <authorList>
            <person name="Hull J.J."/>
            <person name="Chaney K."/>
            <person name="Geib S.M."/>
            <person name="Fabrick J.A."/>
            <person name="Brent C.S."/>
            <person name="Walsh D."/>
            <person name="Lavine L.C."/>
        </authorList>
    </citation>
    <scope>NUCLEOTIDE SEQUENCE</scope>
</reference>
<organism evidence="4">
    <name type="scientific">Lygus hesperus</name>
    <name type="common">Western plant bug</name>
    <dbReference type="NCBI Taxonomy" id="30085"/>
    <lineage>
        <taxon>Eukaryota</taxon>
        <taxon>Metazoa</taxon>
        <taxon>Ecdysozoa</taxon>
        <taxon>Arthropoda</taxon>
        <taxon>Hexapoda</taxon>
        <taxon>Insecta</taxon>
        <taxon>Pterygota</taxon>
        <taxon>Neoptera</taxon>
        <taxon>Paraneoptera</taxon>
        <taxon>Hemiptera</taxon>
        <taxon>Heteroptera</taxon>
        <taxon>Panheteroptera</taxon>
        <taxon>Cimicomorpha</taxon>
        <taxon>Miridae</taxon>
        <taxon>Mirini</taxon>
        <taxon>Lygus</taxon>
    </lineage>
</organism>
<accession>A0A0A9Y832</accession>
<name>A0A0A9Y832_LYGHE</name>
<comment type="similarity">
    <text evidence="1">Belongs to the pseudouridine synthase TruD family.</text>
</comment>
<evidence type="ECO:0000259" key="3">
    <source>
        <dbReference type="PROSITE" id="PS50984"/>
    </source>
</evidence>
<proteinExistence type="inferred from homology"/>
<gene>
    <name evidence="4" type="ORF">CM83_102082</name>
</gene>
<reference evidence="4" key="2">
    <citation type="submission" date="2014-07" db="EMBL/GenBank/DDBJ databases">
        <authorList>
            <person name="Hull J."/>
        </authorList>
    </citation>
    <scope>NUCLEOTIDE SEQUENCE</scope>
</reference>
<keyword evidence="2" id="KW-0413">Isomerase</keyword>
<dbReference type="Gene3D" id="3.30.2350.20">
    <property type="entry name" value="TruD, catalytic domain"/>
    <property type="match status" value="1"/>
</dbReference>
<dbReference type="PROSITE" id="PS50984">
    <property type="entry name" value="TRUD"/>
    <property type="match status" value="1"/>
</dbReference>
<dbReference type="GO" id="GO:0001522">
    <property type="term" value="P:pseudouridine synthesis"/>
    <property type="evidence" value="ECO:0007669"/>
    <property type="project" value="InterPro"/>
</dbReference>
<dbReference type="Pfam" id="PF01142">
    <property type="entry name" value="TruD"/>
    <property type="match status" value="1"/>
</dbReference>
<dbReference type="InterPro" id="IPR001656">
    <property type="entry name" value="PsdUridine_synth_TruD"/>
</dbReference>
<dbReference type="AlphaFoldDB" id="A0A0A9Y832"/>
<dbReference type="GO" id="GO:0005634">
    <property type="term" value="C:nucleus"/>
    <property type="evidence" value="ECO:0007669"/>
    <property type="project" value="TreeGrafter"/>
</dbReference>
<dbReference type="GO" id="GO:0003723">
    <property type="term" value="F:RNA binding"/>
    <property type="evidence" value="ECO:0007669"/>
    <property type="project" value="InterPro"/>
</dbReference>
<feature type="domain" description="TRUD" evidence="3">
    <location>
        <begin position="1"/>
        <end position="240"/>
    </location>
</feature>
<protein>
    <recommendedName>
        <fullName evidence="3">TRUD domain-containing protein</fullName>
    </recommendedName>
</protein>
<evidence type="ECO:0000313" key="4">
    <source>
        <dbReference type="EMBL" id="JAG28334.1"/>
    </source>
</evidence>
<evidence type="ECO:0000256" key="1">
    <source>
        <dbReference type="ARBA" id="ARBA00007953"/>
    </source>
</evidence>
<dbReference type="EMBL" id="GBHO01015270">
    <property type="protein sequence ID" value="JAG28334.1"/>
    <property type="molecule type" value="Transcribed_RNA"/>
</dbReference>
<dbReference type="InterPro" id="IPR042214">
    <property type="entry name" value="TruD_catalytic"/>
</dbReference>